<dbReference type="EMBL" id="JAROAV010000052">
    <property type="protein sequence ID" value="MDF8266186.1"/>
    <property type="molecule type" value="Genomic_DNA"/>
</dbReference>
<feature type="transmembrane region" description="Helical" evidence="1">
    <location>
        <begin position="35"/>
        <end position="57"/>
    </location>
</feature>
<feature type="transmembrane region" description="Helical" evidence="1">
    <location>
        <begin position="69"/>
        <end position="86"/>
    </location>
</feature>
<dbReference type="RefSeq" id="WP_277193405.1">
    <property type="nucleotide sequence ID" value="NZ_JAROAV010000052.1"/>
</dbReference>
<protein>
    <submittedName>
        <fullName evidence="2">DUF3054 domain-containing protein</fullName>
    </submittedName>
</protein>
<keyword evidence="1" id="KW-0472">Membrane</keyword>
<dbReference type="Proteomes" id="UP001528912">
    <property type="component" value="Unassembled WGS sequence"/>
</dbReference>
<reference evidence="2 3" key="1">
    <citation type="submission" date="2023-03" db="EMBL/GenBank/DDBJ databases">
        <title>YIM 133296 draft genome.</title>
        <authorList>
            <person name="Xiong L."/>
        </authorList>
    </citation>
    <scope>NUCLEOTIDE SEQUENCE [LARGE SCALE GENOMIC DNA]</scope>
    <source>
        <strain evidence="2 3">YIM 133296</strain>
    </source>
</reference>
<dbReference type="Pfam" id="PF11255">
    <property type="entry name" value="DUF3054"/>
    <property type="match status" value="1"/>
</dbReference>
<evidence type="ECO:0000313" key="3">
    <source>
        <dbReference type="Proteomes" id="UP001528912"/>
    </source>
</evidence>
<comment type="caution">
    <text evidence="2">The sequence shown here is derived from an EMBL/GenBank/DDBJ whole genome shotgun (WGS) entry which is preliminary data.</text>
</comment>
<keyword evidence="1" id="KW-0812">Transmembrane</keyword>
<proteinExistence type="predicted"/>
<keyword evidence="3" id="KW-1185">Reference proteome</keyword>
<evidence type="ECO:0000256" key="1">
    <source>
        <dbReference type="SAM" id="Phobius"/>
    </source>
</evidence>
<accession>A0ABT6CFX4</accession>
<keyword evidence="1" id="KW-1133">Transmembrane helix</keyword>
<gene>
    <name evidence="2" type="ORF">P4R38_18195</name>
</gene>
<dbReference type="InterPro" id="IPR021414">
    <property type="entry name" value="DUF3054"/>
</dbReference>
<evidence type="ECO:0000313" key="2">
    <source>
        <dbReference type="EMBL" id="MDF8266186.1"/>
    </source>
</evidence>
<organism evidence="2 3">
    <name type="scientific">Luteipulveratus flavus</name>
    <dbReference type="NCBI Taxonomy" id="3031728"/>
    <lineage>
        <taxon>Bacteria</taxon>
        <taxon>Bacillati</taxon>
        <taxon>Actinomycetota</taxon>
        <taxon>Actinomycetes</taxon>
        <taxon>Micrococcales</taxon>
        <taxon>Dermacoccaceae</taxon>
        <taxon>Luteipulveratus</taxon>
    </lineage>
</organism>
<feature type="transmembrane region" description="Helical" evidence="1">
    <location>
        <begin position="92"/>
        <end position="112"/>
    </location>
</feature>
<sequence length="126" mass="13338">MSRRVVTALVLDVVLVLLFAAIGRASHDEGNVVLGVLGTAWPFLVGTAVGWAVVTLAGRRPPLDVRSGIPVWVCAVAVGMLLRRLVGDGTALSFVIVATIVLGVFLLGWRALDTLRHSRQDRATAS</sequence>
<name>A0ABT6CFX4_9MICO</name>